<dbReference type="PROSITE" id="PS51257">
    <property type="entry name" value="PROKAR_LIPOPROTEIN"/>
    <property type="match status" value="1"/>
</dbReference>
<dbReference type="AlphaFoldDB" id="A0A4Q4MG15"/>
<evidence type="ECO:0000313" key="2">
    <source>
        <dbReference type="EMBL" id="RYN50208.1"/>
    </source>
</evidence>
<reference evidence="3" key="1">
    <citation type="journal article" date="2019" name="bioRxiv">
        <title>Genomics, evolutionary history and diagnostics of the Alternaria alternata species group including apple and Asian pear pathotypes.</title>
        <authorList>
            <person name="Armitage A.D."/>
            <person name="Cockerton H.M."/>
            <person name="Sreenivasaprasad S."/>
            <person name="Woodhall J.W."/>
            <person name="Lane C.R."/>
            <person name="Harrison R.J."/>
            <person name="Clarkson J.P."/>
        </authorList>
    </citation>
    <scope>NUCLEOTIDE SEQUENCE [LARGE SCALE GENOMIC DNA]</scope>
    <source>
        <strain evidence="3">FERA 1082</strain>
    </source>
</reference>
<organism evidence="2 3">
    <name type="scientific">Alternaria tenuissima</name>
    <dbReference type="NCBI Taxonomy" id="119927"/>
    <lineage>
        <taxon>Eukaryota</taxon>
        <taxon>Fungi</taxon>
        <taxon>Dikarya</taxon>
        <taxon>Ascomycota</taxon>
        <taxon>Pezizomycotina</taxon>
        <taxon>Dothideomycetes</taxon>
        <taxon>Pleosporomycetidae</taxon>
        <taxon>Pleosporales</taxon>
        <taxon>Pleosporineae</taxon>
        <taxon>Pleosporaceae</taxon>
        <taxon>Alternaria</taxon>
        <taxon>Alternaria sect. Alternaria</taxon>
        <taxon>Alternaria alternata complex</taxon>
    </lineage>
</organism>
<feature type="compositionally biased region" description="Polar residues" evidence="1">
    <location>
        <begin position="84"/>
        <end position="99"/>
    </location>
</feature>
<accession>A0A4Q4MG15</accession>
<dbReference type="Proteomes" id="UP000292402">
    <property type="component" value="Unassembled WGS sequence"/>
</dbReference>
<feature type="region of interest" description="Disordered" evidence="1">
    <location>
        <begin position="58"/>
        <end position="99"/>
    </location>
</feature>
<evidence type="ECO:0000313" key="3">
    <source>
        <dbReference type="Proteomes" id="UP000292402"/>
    </source>
</evidence>
<protein>
    <submittedName>
        <fullName evidence="2">Uncharacterized protein</fullName>
    </submittedName>
</protein>
<gene>
    <name evidence="2" type="ORF">AA0114_g6168</name>
</gene>
<proteinExistence type="predicted"/>
<dbReference type="EMBL" id="PDXA01000018">
    <property type="protein sequence ID" value="RYN50208.1"/>
    <property type="molecule type" value="Genomic_DNA"/>
</dbReference>
<name>A0A4Q4MG15_9PLEO</name>
<comment type="caution">
    <text evidence="2">The sequence shown here is derived from an EMBL/GenBank/DDBJ whole genome shotgun (WGS) entry which is preliminary data.</text>
</comment>
<evidence type="ECO:0000256" key="1">
    <source>
        <dbReference type="SAM" id="MobiDB-lite"/>
    </source>
</evidence>
<sequence>MRPSEHAFPLIDRTSCPISPRNNLVPAITLASCLQWACTGKAAAATIDAHLEPVAFARRDMSNPTPAATPGEASALQAPAQRAGETTDSSTPSTLQAGG</sequence>